<organism evidence="1">
    <name type="scientific">gut metagenome</name>
    <dbReference type="NCBI Taxonomy" id="749906"/>
    <lineage>
        <taxon>unclassified sequences</taxon>
        <taxon>metagenomes</taxon>
        <taxon>organismal metagenomes</taxon>
    </lineage>
</organism>
<proteinExistence type="predicted"/>
<dbReference type="AlphaFoldDB" id="J9CT10"/>
<gene>
    <name evidence="1" type="ORF">EVA_08545</name>
</gene>
<dbReference type="EMBL" id="AMCI01002202">
    <property type="protein sequence ID" value="EJX03351.1"/>
    <property type="molecule type" value="Genomic_DNA"/>
</dbReference>
<comment type="caution">
    <text evidence="1">The sequence shown here is derived from an EMBL/GenBank/DDBJ whole genome shotgun (WGS) entry which is preliminary data.</text>
</comment>
<accession>J9CT10</accession>
<protein>
    <submittedName>
        <fullName evidence="1">Uncharacterized protein</fullName>
    </submittedName>
</protein>
<reference evidence="1" key="1">
    <citation type="journal article" date="2012" name="PLoS ONE">
        <title>Gene sets for utilization of primary and secondary nutrition supplies in the distal gut of endangered iberian lynx.</title>
        <authorList>
            <person name="Alcaide M."/>
            <person name="Messina E."/>
            <person name="Richter M."/>
            <person name="Bargiela R."/>
            <person name="Peplies J."/>
            <person name="Huws S.A."/>
            <person name="Newbold C.J."/>
            <person name="Golyshin P.N."/>
            <person name="Simon M.A."/>
            <person name="Lopez G."/>
            <person name="Yakimov M.M."/>
            <person name="Ferrer M."/>
        </authorList>
    </citation>
    <scope>NUCLEOTIDE SEQUENCE</scope>
</reference>
<name>J9CT10_9ZZZZ</name>
<evidence type="ECO:0000313" key="1">
    <source>
        <dbReference type="EMBL" id="EJX03351.1"/>
    </source>
</evidence>
<sequence>MPPAIDSLEVHRTLIDRLEAKHFRVVDMPPGTPPSACRQTLLYVWSREQYYLPAVVKQYGIEMRLYVNGEYRAHASFDPTRNLVSPQVKYIPFSRYLARTLDRLFPGRPLIGK</sequence>